<sequence length="738" mass="82934">MRTAPADMTRRPPSHAAHALEGCTYLSLTVDEALDVIGSGTFGLIRKVRRKSDGRLFARKELNFERMNERDRKHIVSEVNILRTLQHDHVVRYEERYVDTENGVLYIVMELCEGGDLGSVIKRCRKSKTHLPEETVWGFFAQMVTALEACHYRAVPGHAPGARPVGQAILHRDLKPENVFLDAEQNVKLGDFGLSKQIASQAFANTYVGTPYYMSPELATGQPYDIKSDVWALGCIVYELCALSPPFDASNQAELTHKIKQGLVPALPRQYSRDLQEAVHTMLQLDHRRRPTTRQLLQLKPIKLACRTHALAQLHKTVQQEKERVQQQALALDAREAALIERERACEATQASSSAAHADARALALEEREIALHERERELCRREEACASYRHERVQWNQERMQLQNELAVQRRLLEEKDALLARVQALDLSSSTSRARLRRSSAPKPESEAPAGAADDEWVDDDIPPCLAPSKSVHSAASALARLRRTEADVSDCSMRDASCMWRSPRRFHAPMVHSPRAKRTSLPLKAAPGKDVNLPLSRTEPMDLNKLPREPQWHLCSEEERPSPFLKRVTRIPLESLQDDGLTDAGVAEPSALVPGPVKTTEANTVRTNDGAMGQENVAVRAPWADARRRRRSSLLRPPETRSAMHRPLAPNRPIPLPKEEQKEFEKLVRDKEKTIPFADIDKEGNESNAHPDARQKAGAEFEGDVNPTTGEIGGPKTDPLRWKSEWTFGGRATDF</sequence>
<feature type="region of interest" description="Disordered" evidence="12">
    <location>
        <begin position="433"/>
        <end position="460"/>
    </location>
</feature>
<evidence type="ECO:0000256" key="10">
    <source>
        <dbReference type="PROSITE-ProRule" id="PRU10141"/>
    </source>
</evidence>
<dbReference type="InterPro" id="IPR051131">
    <property type="entry name" value="NEK_Ser/Thr_kinase_NIMA"/>
</dbReference>
<dbReference type="Gene3D" id="1.10.510.10">
    <property type="entry name" value="Transferase(Phosphotransferase) domain 1"/>
    <property type="match status" value="1"/>
</dbReference>
<dbReference type="GO" id="GO:0004674">
    <property type="term" value="F:protein serine/threonine kinase activity"/>
    <property type="evidence" value="ECO:0007669"/>
    <property type="project" value="UniProtKB-KW"/>
</dbReference>
<evidence type="ECO:0000259" key="13">
    <source>
        <dbReference type="PROSITE" id="PS50011"/>
    </source>
</evidence>
<evidence type="ECO:0000256" key="2">
    <source>
        <dbReference type="ARBA" id="ARBA00012513"/>
    </source>
</evidence>
<dbReference type="Pfam" id="PF07896">
    <property type="entry name" value="DUF1674"/>
    <property type="match status" value="1"/>
</dbReference>
<dbReference type="PANTHER" id="PTHR44899">
    <property type="entry name" value="CAMK FAMILY PROTEIN KINASE"/>
    <property type="match status" value="1"/>
</dbReference>
<keyword evidence="11" id="KW-0175">Coiled coil</keyword>
<dbReference type="InterPro" id="IPR017441">
    <property type="entry name" value="Protein_kinase_ATP_BS"/>
</dbReference>
<feature type="compositionally biased region" description="Basic and acidic residues" evidence="12">
    <location>
        <begin position="660"/>
        <end position="702"/>
    </location>
</feature>
<evidence type="ECO:0000313" key="14">
    <source>
        <dbReference type="EMBL" id="WFD22131.1"/>
    </source>
</evidence>
<dbReference type="PROSITE" id="PS00108">
    <property type="entry name" value="PROTEIN_KINASE_ST"/>
    <property type="match status" value="1"/>
</dbReference>
<evidence type="ECO:0000256" key="7">
    <source>
        <dbReference type="ARBA" id="ARBA00022840"/>
    </source>
</evidence>
<evidence type="ECO:0000313" key="15">
    <source>
        <dbReference type="Proteomes" id="UP001214415"/>
    </source>
</evidence>
<keyword evidence="4" id="KW-0808">Transferase</keyword>
<dbReference type="InterPro" id="IPR000719">
    <property type="entry name" value="Prot_kinase_dom"/>
</dbReference>
<dbReference type="PROSITE" id="PS50011">
    <property type="entry name" value="PROTEIN_KINASE_DOM"/>
    <property type="match status" value="1"/>
</dbReference>
<evidence type="ECO:0000256" key="4">
    <source>
        <dbReference type="ARBA" id="ARBA00022679"/>
    </source>
</evidence>
<feature type="coiled-coil region" evidence="11">
    <location>
        <begin position="363"/>
        <end position="413"/>
    </location>
</feature>
<dbReference type="EC" id="2.7.11.1" evidence="2"/>
<keyword evidence="6" id="KW-0418">Kinase</keyword>
<feature type="domain" description="Protein kinase" evidence="13">
    <location>
        <begin position="31"/>
        <end position="312"/>
    </location>
</feature>
<dbReference type="InterPro" id="IPR011009">
    <property type="entry name" value="Kinase-like_dom_sf"/>
</dbReference>
<dbReference type="GO" id="GO:0005524">
    <property type="term" value="F:ATP binding"/>
    <property type="evidence" value="ECO:0007669"/>
    <property type="project" value="UniProtKB-UniRule"/>
</dbReference>
<dbReference type="EMBL" id="CP119901">
    <property type="protein sequence ID" value="WFD22131.1"/>
    <property type="molecule type" value="Genomic_DNA"/>
</dbReference>
<evidence type="ECO:0000256" key="12">
    <source>
        <dbReference type="SAM" id="MobiDB-lite"/>
    </source>
</evidence>
<accession>A0AAF0IXT1</accession>
<dbReference type="PROSITE" id="PS00107">
    <property type="entry name" value="PROTEIN_KINASE_ATP"/>
    <property type="match status" value="1"/>
</dbReference>
<dbReference type="CDD" id="cd08217">
    <property type="entry name" value="STKc_Nek2"/>
    <property type="match status" value="1"/>
</dbReference>
<dbReference type="Pfam" id="PF00069">
    <property type="entry name" value="Pkinase"/>
    <property type="match status" value="1"/>
</dbReference>
<dbReference type="AlphaFoldDB" id="A0AAF0IXT1"/>
<organism evidence="14 15">
    <name type="scientific">Malassezia equina</name>
    <dbReference type="NCBI Taxonomy" id="1381935"/>
    <lineage>
        <taxon>Eukaryota</taxon>
        <taxon>Fungi</taxon>
        <taxon>Dikarya</taxon>
        <taxon>Basidiomycota</taxon>
        <taxon>Ustilaginomycotina</taxon>
        <taxon>Malasseziomycetes</taxon>
        <taxon>Malasseziales</taxon>
        <taxon>Malasseziaceae</taxon>
        <taxon>Malassezia</taxon>
    </lineage>
</organism>
<proteinExistence type="inferred from homology"/>
<dbReference type="PANTHER" id="PTHR44899:SF10">
    <property type="entry name" value="NIMA-RELATED KINASE 2"/>
    <property type="match status" value="1"/>
</dbReference>
<dbReference type="SMART" id="SM00220">
    <property type="entry name" value="S_TKc"/>
    <property type="match status" value="1"/>
</dbReference>
<evidence type="ECO:0000256" key="5">
    <source>
        <dbReference type="ARBA" id="ARBA00022741"/>
    </source>
</evidence>
<dbReference type="Gene3D" id="3.30.200.20">
    <property type="entry name" value="Phosphorylase Kinase, domain 1"/>
    <property type="match status" value="1"/>
</dbReference>
<dbReference type="InterPro" id="IPR012875">
    <property type="entry name" value="SDHF4"/>
</dbReference>
<evidence type="ECO:0000256" key="1">
    <source>
        <dbReference type="ARBA" id="ARBA00005701"/>
    </source>
</evidence>
<comment type="catalytic activity">
    <reaction evidence="8">
        <text>L-threonyl-[protein] + ATP = O-phospho-L-threonyl-[protein] + ADP + H(+)</text>
        <dbReference type="Rhea" id="RHEA:46608"/>
        <dbReference type="Rhea" id="RHEA-COMP:11060"/>
        <dbReference type="Rhea" id="RHEA-COMP:11605"/>
        <dbReference type="ChEBI" id="CHEBI:15378"/>
        <dbReference type="ChEBI" id="CHEBI:30013"/>
        <dbReference type="ChEBI" id="CHEBI:30616"/>
        <dbReference type="ChEBI" id="CHEBI:61977"/>
        <dbReference type="ChEBI" id="CHEBI:456216"/>
        <dbReference type="EC" id="2.7.11.1"/>
    </reaction>
</comment>
<keyword evidence="7 10" id="KW-0067">ATP-binding</keyword>
<name>A0AAF0IXT1_9BASI</name>
<comment type="catalytic activity">
    <reaction evidence="9">
        <text>L-seryl-[protein] + ATP = O-phospho-L-seryl-[protein] + ADP + H(+)</text>
        <dbReference type="Rhea" id="RHEA:17989"/>
        <dbReference type="Rhea" id="RHEA-COMP:9863"/>
        <dbReference type="Rhea" id="RHEA-COMP:11604"/>
        <dbReference type="ChEBI" id="CHEBI:15378"/>
        <dbReference type="ChEBI" id="CHEBI:29999"/>
        <dbReference type="ChEBI" id="CHEBI:30616"/>
        <dbReference type="ChEBI" id="CHEBI:83421"/>
        <dbReference type="ChEBI" id="CHEBI:456216"/>
        <dbReference type="EC" id="2.7.11.1"/>
    </reaction>
</comment>
<dbReference type="InterPro" id="IPR008271">
    <property type="entry name" value="Ser/Thr_kinase_AS"/>
</dbReference>
<feature type="region of interest" description="Disordered" evidence="12">
    <location>
        <begin position="623"/>
        <end position="725"/>
    </location>
</feature>
<feature type="binding site" evidence="10">
    <location>
        <position position="60"/>
    </location>
    <ligand>
        <name>ATP</name>
        <dbReference type="ChEBI" id="CHEBI:30616"/>
    </ligand>
</feature>
<comment type="similarity">
    <text evidence="1">Belongs to the SDHAF4 family.</text>
</comment>
<evidence type="ECO:0000256" key="6">
    <source>
        <dbReference type="ARBA" id="ARBA00022777"/>
    </source>
</evidence>
<evidence type="ECO:0000256" key="8">
    <source>
        <dbReference type="ARBA" id="ARBA00047899"/>
    </source>
</evidence>
<protein>
    <recommendedName>
        <fullName evidence="2">non-specific serine/threonine protein kinase</fullName>
        <ecNumber evidence="2">2.7.11.1</ecNumber>
    </recommendedName>
</protein>
<keyword evidence="15" id="KW-1185">Reference proteome</keyword>
<evidence type="ECO:0000256" key="11">
    <source>
        <dbReference type="SAM" id="Coils"/>
    </source>
</evidence>
<keyword evidence="3" id="KW-0723">Serine/threonine-protein kinase</keyword>
<evidence type="ECO:0000256" key="3">
    <source>
        <dbReference type="ARBA" id="ARBA00022527"/>
    </source>
</evidence>
<evidence type="ECO:0000256" key="9">
    <source>
        <dbReference type="ARBA" id="ARBA00048679"/>
    </source>
</evidence>
<gene>
    <name evidence="14" type="ORF">MEQU1_000793</name>
</gene>
<reference evidence="14" key="1">
    <citation type="submission" date="2023-03" db="EMBL/GenBank/DDBJ databases">
        <title>Mating type loci evolution in Malassezia.</title>
        <authorList>
            <person name="Coelho M.A."/>
        </authorList>
    </citation>
    <scope>NUCLEOTIDE SEQUENCE</scope>
    <source>
        <strain evidence="14">CBS 12830</strain>
    </source>
</reference>
<dbReference type="SUPFAM" id="SSF56112">
    <property type="entry name" value="Protein kinase-like (PK-like)"/>
    <property type="match status" value="1"/>
</dbReference>
<dbReference type="Proteomes" id="UP001214415">
    <property type="component" value="Chromosome 2"/>
</dbReference>
<keyword evidence="5 10" id="KW-0547">Nucleotide-binding</keyword>